<dbReference type="AlphaFoldDB" id="A0A9X4PDL6"/>
<organism evidence="2 3">
    <name type="scientific">Volucribacter amazonae</name>
    <dbReference type="NCBI Taxonomy" id="256731"/>
    <lineage>
        <taxon>Bacteria</taxon>
        <taxon>Pseudomonadati</taxon>
        <taxon>Pseudomonadota</taxon>
        <taxon>Gammaproteobacteria</taxon>
        <taxon>Pasteurellales</taxon>
        <taxon>Pasteurellaceae</taxon>
        <taxon>Volucribacter</taxon>
    </lineage>
</organism>
<dbReference type="EMBL" id="LWID01000001">
    <property type="protein sequence ID" value="MDG6896222.1"/>
    <property type="molecule type" value="Genomic_DNA"/>
</dbReference>
<dbReference type="Proteomes" id="UP001155500">
    <property type="component" value="Unassembled WGS sequence"/>
</dbReference>
<reference evidence="2" key="1">
    <citation type="submission" date="2016-03" db="EMBL/GenBank/DDBJ databases">
        <title>Co-evolution between Pasteurellaceae and their hosts.</title>
        <authorList>
            <person name="Hansen M.J."/>
            <person name="Bojesen A.M."/>
            <person name="Planet P."/>
        </authorList>
    </citation>
    <scope>NUCLEOTIDE SEQUENCE</scope>
    <source>
        <strain evidence="2">146/S8/89</strain>
    </source>
</reference>
<evidence type="ECO:0000313" key="2">
    <source>
        <dbReference type="EMBL" id="MDG6896222.1"/>
    </source>
</evidence>
<evidence type="ECO:0000313" key="3">
    <source>
        <dbReference type="Proteomes" id="UP001155500"/>
    </source>
</evidence>
<dbReference type="RefSeq" id="WP_279573572.1">
    <property type="nucleotide sequence ID" value="NZ_LWID01000001.1"/>
</dbReference>
<keyword evidence="1" id="KW-0812">Transmembrane</keyword>
<keyword evidence="1" id="KW-1133">Transmembrane helix</keyword>
<keyword evidence="1" id="KW-0472">Membrane</keyword>
<accession>A0A9X4PDL6</accession>
<sequence length="116" mass="13687">MIKIKLMIIWLVLIVILIFDLIFKVNSANSDFLKWEAHLFYFSALFYLSFPLGSIMIILYSILIDFIDINLSLEIKNIIDVIMIAIVSTISFYIQWYILFPKLISYLKIMVNKKIV</sequence>
<evidence type="ECO:0000256" key="1">
    <source>
        <dbReference type="SAM" id="Phobius"/>
    </source>
</evidence>
<comment type="caution">
    <text evidence="2">The sequence shown here is derived from an EMBL/GenBank/DDBJ whole genome shotgun (WGS) entry which is preliminary data.</text>
</comment>
<feature type="transmembrane region" description="Helical" evidence="1">
    <location>
        <begin position="78"/>
        <end position="98"/>
    </location>
</feature>
<keyword evidence="3" id="KW-1185">Reference proteome</keyword>
<name>A0A9X4PDL6_9PAST</name>
<gene>
    <name evidence="2" type="ORF">A6A20_11490</name>
</gene>
<protein>
    <submittedName>
        <fullName evidence="2">Uncharacterized protein</fullName>
    </submittedName>
</protein>
<feature type="transmembrane region" description="Helical" evidence="1">
    <location>
        <begin position="45"/>
        <end position="66"/>
    </location>
</feature>
<proteinExistence type="predicted"/>
<feature type="transmembrane region" description="Helical" evidence="1">
    <location>
        <begin position="7"/>
        <end position="25"/>
    </location>
</feature>